<keyword evidence="10" id="KW-0347">Helicase</keyword>
<evidence type="ECO:0000256" key="17">
    <source>
        <dbReference type="ARBA" id="ARBA00035116"/>
    </source>
</evidence>
<dbReference type="Proteomes" id="UP000516314">
    <property type="component" value="Chromosome 3"/>
</dbReference>
<dbReference type="Gene3D" id="3.40.50.300">
    <property type="entry name" value="P-loop containing nucleotide triphosphate hydrolases"/>
    <property type="match status" value="2"/>
</dbReference>
<dbReference type="InterPro" id="IPR003100">
    <property type="entry name" value="PAZ_dom"/>
</dbReference>
<dbReference type="PROSITE" id="PS51192">
    <property type="entry name" value="HELICASE_ATP_BIND_1"/>
    <property type="match status" value="1"/>
</dbReference>
<evidence type="ECO:0000256" key="16">
    <source>
        <dbReference type="ARBA" id="ARBA00023242"/>
    </source>
</evidence>
<evidence type="ECO:0000259" key="20">
    <source>
        <dbReference type="PROSITE" id="PS50821"/>
    </source>
</evidence>
<feature type="domain" description="Helicase C-terminal" evidence="22">
    <location>
        <begin position="620"/>
        <end position="778"/>
    </location>
</feature>
<evidence type="ECO:0000256" key="15">
    <source>
        <dbReference type="ARBA" id="ARBA00023211"/>
    </source>
</evidence>
<evidence type="ECO:0000256" key="2">
    <source>
        <dbReference type="ARBA" id="ARBA00001946"/>
    </source>
</evidence>
<dbReference type="InterPro" id="IPR011545">
    <property type="entry name" value="DEAD/DEAH_box_helicase_dom"/>
</dbReference>
<feature type="compositionally biased region" description="Low complexity" evidence="18">
    <location>
        <begin position="848"/>
        <end position="859"/>
    </location>
</feature>
<feature type="compositionally biased region" description="Polar residues" evidence="18">
    <location>
        <begin position="807"/>
        <end position="823"/>
    </location>
</feature>
<dbReference type="CDD" id="cd02844">
    <property type="entry name" value="PAZ_CAF_like"/>
    <property type="match status" value="1"/>
</dbReference>
<keyword evidence="7" id="KW-0547">Nucleotide-binding</keyword>
<comment type="similarity">
    <text evidence="17">Belongs to the helicase family. Dicer subfamily.</text>
</comment>
<evidence type="ECO:0000256" key="3">
    <source>
        <dbReference type="ARBA" id="ARBA00004123"/>
    </source>
</evidence>
<organism evidence="23 24">
    <name type="scientific">Arabidopsis thaliana</name>
    <name type="common">Mouse-ear cress</name>
    <dbReference type="NCBI Taxonomy" id="3702"/>
    <lineage>
        <taxon>Eukaryota</taxon>
        <taxon>Viridiplantae</taxon>
        <taxon>Streptophyta</taxon>
        <taxon>Embryophyta</taxon>
        <taxon>Tracheophyta</taxon>
        <taxon>Spermatophyta</taxon>
        <taxon>Magnoliopsida</taxon>
        <taxon>eudicotyledons</taxon>
        <taxon>Gunneridae</taxon>
        <taxon>Pentapetalae</taxon>
        <taxon>rosids</taxon>
        <taxon>malvids</taxon>
        <taxon>Brassicales</taxon>
        <taxon>Brassicaceae</taxon>
        <taxon>Camelineae</taxon>
        <taxon>Arabidopsis</taxon>
    </lineage>
</organism>
<dbReference type="InterPro" id="IPR036085">
    <property type="entry name" value="PAZ_dom_sf"/>
</dbReference>
<keyword evidence="16" id="KW-0539">Nucleus</keyword>
<evidence type="ECO:0000256" key="8">
    <source>
        <dbReference type="ARBA" id="ARBA00022759"/>
    </source>
</evidence>
<dbReference type="CDD" id="cd00593">
    <property type="entry name" value="RIBOc"/>
    <property type="match status" value="2"/>
</dbReference>
<evidence type="ECO:0000256" key="5">
    <source>
        <dbReference type="ARBA" id="ARBA00022723"/>
    </source>
</evidence>
<dbReference type="Gene3D" id="1.10.1520.10">
    <property type="entry name" value="Ribonuclease III domain"/>
    <property type="match status" value="2"/>
</dbReference>
<keyword evidence="13" id="KW-0694">RNA-binding</keyword>
<gene>
    <name evidence="23" type="ORF">AT9943_LOCUS12681</name>
</gene>
<dbReference type="CDD" id="cd22992">
    <property type="entry name" value="MOC1"/>
    <property type="match status" value="1"/>
</dbReference>
<keyword evidence="12" id="KW-0460">Magnesium</keyword>
<keyword evidence="9" id="KW-0378">Hydrolase</keyword>
<dbReference type="SUPFAM" id="SSF52540">
    <property type="entry name" value="P-loop containing nucleoside triphosphate hydrolases"/>
    <property type="match status" value="1"/>
</dbReference>
<dbReference type="GO" id="GO:0005634">
    <property type="term" value="C:nucleus"/>
    <property type="evidence" value="ECO:0007669"/>
    <property type="project" value="UniProtKB-SubCell"/>
</dbReference>
<dbReference type="Pfam" id="PF00271">
    <property type="entry name" value="Helicase_C"/>
    <property type="match status" value="1"/>
</dbReference>
<name>A0A7G2ENJ9_ARATH</name>
<dbReference type="Gene3D" id="3.30.160.20">
    <property type="match status" value="1"/>
</dbReference>
<dbReference type="InterPro" id="IPR014001">
    <property type="entry name" value="Helicase_ATP-bd"/>
</dbReference>
<dbReference type="FunFam" id="3.30.160.20:FF:000038">
    <property type="entry name" value="Dicer-like 104"/>
    <property type="match status" value="1"/>
</dbReference>
<dbReference type="SMART" id="SM00487">
    <property type="entry name" value="DEXDc"/>
    <property type="match status" value="1"/>
</dbReference>
<comment type="cofactor">
    <cofactor evidence="2">
        <name>Mg(2+)</name>
        <dbReference type="ChEBI" id="CHEBI:18420"/>
    </cofactor>
</comment>
<dbReference type="GO" id="GO:0010267">
    <property type="term" value="P:ta-siRNA processing"/>
    <property type="evidence" value="ECO:0007669"/>
    <property type="project" value="UniProtKB-ARBA"/>
</dbReference>
<evidence type="ECO:0000256" key="10">
    <source>
        <dbReference type="ARBA" id="ARBA00022806"/>
    </source>
</evidence>
<dbReference type="SMART" id="SM00949">
    <property type="entry name" value="PAZ"/>
    <property type="match status" value="1"/>
</dbReference>
<keyword evidence="8" id="KW-0255">Endonuclease</keyword>
<dbReference type="FunFam" id="1.10.1520.10:FF:000008">
    <property type="entry name" value="Dicer-like 104"/>
    <property type="match status" value="1"/>
</dbReference>
<evidence type="ECO:0000259" key="19">
    <source>
        <dbReference type="PROSITE" id="PS50142"/>
    </source>
</evidence>
<dbReference type="InterPro" id="IPR001650">
    <property type="entry name" value="Helicase_C-like"/>
</dbReference>
<evidence type="ECO:0000256" key="4">
    <source>
        <dbReference type="ARBA" id="ARBA00022722"/>
    </source>
</evidence>
<dbReference type="PANTHER" id="PTHR14950:SF46">
    <property type="entry name" value="ENDORIBONUCLEASE DICER HOMOLOG 3"/>
    <property type="match status" value="1"/>
</dbReference>
<keyword evidence="14" id="KW-0943">RNA-mediated gene silencing</keyword>
<feature type="region of interest" description="Disordered" evidence="18">
    <location>
        <begin position="839"/>
        <end position="865"/>
    </location>
</feature>
<dbReference type="GO" id="GO:0005524">
    <property type="term" value="F:ATP binding"/>
    <property type="evidence" value="ECO:0007669"/>
    <property type="project" value="UniProtKB-KW"/>
</dbReference>
<dbReference type="Pfam" id="PF02170">
    <property type="entry name" value="PAZ"/>
    <property type="match status" value="1"/>
</dbReference>
<dbReference type="SUPFAM" id="SSF101690">
    <property type="entry name" value="PAZ domain"/>
    <property type="match status" value="1"/>
</dbReference>
<dbReference type="PROSITE" id="PS51194">
    <property type="entry name" value="HELICASE_CTER"/>
    <property type="match status" value="1"/>
</dbReference>
<dbReference type="SUPFAM" id="SSF69065">
    <property type="entry name" value="RNase III domain-like"/>
    <property type="match status" value="2"/>
</dbReference>
<dbReference type="Gene3D" id="2.170.260.10">
    <property type="entry name" value="paz domain"/>
    <property type="match status" value="1"/>
</dbReference>
<sequence>MTFSSKLKSFRSRYFSSHEKDKDKALMKQKLLNPLSSSSLNYDEMIQENFKPHWIIWIDPNFSGALAVLKFDDKGSCFAQVYDSPQLEVVVQNIRTRSFNEKSMLELIRSLDVPSGTKAFVAKYIHPENAITAYNDGLGCGLWTGILLTSSISVIYVTPSTWEKHFNLSIWRLDGGRKLALKMFPSLKLTTKIDDNARANALLIAAYGHATIEIRNSSTLPVESVPFYPFVMHSSLEPEKMEEDSLQGGGGSNSLKRKFSEIDGDQNLDSVSSPMMTDSNGSYELKVYEVAKNRNIIAVLGTGIDKSEITKRLIKAMGSSDTDKRLIIFLAPTVNLVKQQCCEIRALVNLKVEEYFGAKGVDKWTSQRWDEEVSKHDVLVMTPQILLDALRSAFLKLEMICLLIIDECHRTTGNHPYAKLMKEFYHESTNKPKIFGLTASAVIRKAQVSELERLMDSKIFNPEEREGVEKFATAVKEGPILYNPSPFCSLELKEKLEISHLKFDASLRRLQELEKGSFLNMENKFETYQKILSINYREILHCLDNLGLICAHLAAEVCLEKISDTKEESETYKECSMVCKEFLEDILSTIGVYLQQDDKSLVDLQQNPLSAVISGHVSPKLKELFHLLDSFRGDKQKQCLILVERIITAEVIERFVKKEASLAYLNVLYLTENNPSTNVSAQKMQIEIPDLFQHGKVNLLFITDVVEEGFQVPDCSCMVCFDLPKTMCSYSQSQKHAKQSNSKSIMFLERGNPKQRDHLHDLMRREVPIQDPEGPNLKSCPPPVTNGHGVKEIGSIVIPDSNITVSEEAASTQTMSDPPSRNEQLPPCKKLRLDNNLLQSNAKEKVASSKSKSSSSAAGSKKRKELHGTTCANGLSGTWGENIDGATFQAYKFDFCCNISGEVYSSFSLLLESTLAEDVGKVEMDLYLVRKLVKASVSPCGQIRLSQEEMVKAKYFQQFFFNGMFGKLFVGSKSQGTKREFLLQTDTSSLWHPSFMFLLLPVETNDLASSATIDWSAINSCASIVEFLKKNSLLDLRDSDGNQCNTSSGQEVLLDDKMEETNLIHFANASSDKNSLEELVVIAIHTGRIYSIVEAVSNSSAMSPFEVDASSGYATYAEYFNKKYGIVLAHPNQPLMKLKQSHHAHNLLVDFNEEMVVKTEPKAGNVRKRKPNIHAHLPPELLARIDVPRAVLKSIYLLPSVMHRLESLMLASQLREEIDCSIDNFSISSTSILEAVTTLTCPESFSMERLELLGDSVLKYVASCHLFLKYPDKDEGQLSRQRQSIISNSNLHRLATSRKLQGYIRNGAFEPRRWTAPGQFSLFPVPCKCGIDTREVPLDPKFFTENMTIKIGKSCDMGHRWTVSKSVSDCAEALIGAYYVSGGLTASLHMMKWLGIDVDFDTNLVVEAIKRVSLRCYIPKEDELTELERKIQHEFSAKFLLKEAITHSSLRESYSYERLEFLGDSVLDFLITRHLFNTYDQTGPGEMTDLRSACVNNENFAQVAVKNNLHTHLQRCATVLETQINDYLMSFQKPDETGRSIPSIQGPKALGDVVESIAGALLIDTRLDLDQVWRVFEPLLSPLVTPDKLQLPPYRELNELCDSLGYFFRVKCSNDGVKAQATIQLQLDDVLLTGDGSEQTNKLALGKAASHLLTQLEKRNISRKTSIGDNQSSMDVNLNCNHSDRETPASESIEIQNIVIPFIGPINMKKGGPRGTLHEFCKKHLWPMPTFDTSEEKSRTPFEFIDGGEKRTSFSSFTSTITLRIPNREAVMYAGEARPDKKSSFDSAVVELLYELERRKIVIIQK</sequence>
<dbReference type="CDD" id="cd18034">
    <property type="entry name" value="DEXHc_dicer"/>
    <property type="match status" value="1"/>
</dbReference>
<keyword evidence="6" id="KW-0677">Repeat</keyword>
<feature type="region of interest" description="Disordered" evidence="18">
    <location>
        <begin position="807"/>
        <end position="827"/>
    </location>
</feature>
<dbReference type="FunFam" id="2.170.260.10:FF:000004">
    <property type="entry name" value="Dicer-like 104"/>
    <property type="match status" value="1"/>
</dbReference>
<dbReference type="InterPro" id="IPR000999">
    <property type="entry name" value="RNase_III_dom"/>
</dbReference>
<dbReference type="GO" id="GO:0004386">
    <property type="term" value="F:helicase activity"/>
    <property type="evidence" value="ECO:0007669"/>
    <property type="project" value="UniProtKB-KW"/>
</dbReference>
<evidence type="ECO:0000259" key="21">
    <source>
        <dbReference type="PROSITE" id="PS51192"/>
    </source>
</evidence>
<dbReference type="FunFam" id="1.10.1520.10:FF:000004">
    <property type="entry name" value="Endoribonuclease dicer-like 1"/>
    <property type="match status" value="1"/>
</dbReference>
<dbReference type="Pfam" id="PF00270">
    <property type="entry name" value="DEAD"/>
    <property type="match status" value="1"/>
</dbReference>
<feature type="domain" description="PAZ" evidence="20">
    <location>
        <begin position="1062"/>
        <end position="1186"/>
    </location>
</feature>
<evidence type="ECO:0000256" key="18">
    <source>
        <dbReference type="SAM" id="MobiDB-lite"/>
    </source>
</evidence>
<keyword evidence="5" id="KW-0479">Metal-binding</keyword>
<reference evidence="23 24" key="1">
    <citation type="submission" date="2020-09" db="EMBL/GenBank/DDBJ databases">
        <authorList>
            <person name="Ashkenazy H."/>
        </authorList>
    </citation>
    <scope>NUCLEOTIDE SEQUENCE [LARGE SCALE GENOMIC DNA]</scope>
    <source>
        <strain evidence="24">cv. Cdm-0</strain>
    </source>
</reference>
<evidence type="ECO:0000256" key="13">
    <source>
        <dbReference type="ARBA" id="ARBA00022884"/>
    </source>
</evidence>
<dbReference type="PROSITE" id="PS00517">
    <property type="entry name" value="RNASE_3_1"/>
    <property type="match status" value="1"/>
</dbReference>
<evidence type="ECO:0000256" key="12">
    <source>
        <dbReference type="ARBA" id="ARBA00022842"/>
    </source>
</evidence>
<evidence type="ECO:0000259" key="22">
    <source>
        <dbReference type="PROSITE" id="PS51194"/>
    </source>
</evidence>
<dbReference type="InterPro" id="IPR027417">
    <property type="entry name" value="P-loop_NTPase"/>
</dbReference>
<dbReference type="PROSITE" id="PS50142">
    <property type="entry name" value="RNASE_3_2"/>
    <property type="match status" value="2"/>
</dbReference>
<keyword evidence="15" id="KW-0464">Manganese</keyword>
<proteinExistence type="inferred from homology"/>
<evidence type="ECO:0000256" key="7">
    <source>
        <dbReference type="ARBA" id="ARBA00022741"/>
    </source>
</evidence>
<evidence type="ECO:0000256" key="6">
    <source>
        <dbReference type="ARBA" id="ARBA00022737"/>
    </source>
</evidence>
<dbReference type="PANTHER" id="PTHR14950">
    <property type="entry name" value="DICER-RELATED"/>
    <property type="match status" value="1"/>
</dbReference>
<evidence type="ECO:0000256" key="11">
    <source>
        <dbReference type="ARBA" id="ARBA00022840"/>
    </source>
</evidence>
<evidence type="ECO:0000256" key="1">
    <source>
        <dbReference type="ARBA" id="ARBA00001936"/>
    </source>
</evidence>
<evidence type="ECO:0000313" key="23">
    <source>
        <dbReference type="EMBL" id="CAD5324801.1"/>
    </source>
</evidence>
<dbReference type="EMBL" id="LR881468">
    <property type="protein sequence ID" value="CAD5324801.1"/>
    <property type="molecule type" value="Genomic_DNA"/>
</dbReference>
<dbReference type="GO" id="GO:0004525">
    <property type="term" value="F:ribonuclease III activity"/>
    <property type="evidence" value="ECO:0007669"/>
    <property type="project" value="InterPro"/>
</dbReference>
<evidence type="ECO:0000256" key="14">
    <source>
        <dbReference type="ARBA" id="ARBA00023158"/>
    </source>
</evidence>
<evidence type="ECO:0000313" key="24">
    <source>
        <dbReference type="Proteomes" id="UP000516314"/>
    </source>
</evidence>
<feature type="domain" description="Helicase ATP-binding" evidence="21">
    <location>
        <begin position="287"/>
        <end position="459"/>
    </location>
</feature>
<protein>
    <submittedName>
        <fullName evidence="23">(thale cress) hypothetical protein</fullName>
    </submittedName>
</protein>
<feature type="domain" description="RNase III" evidence="19">
    <location>
        <begin position="1424"/>
        <end position="1566"/>
    </location>
</feature>
<keyword evidence="4" id="KW-0540">Nuclease</keyword>
<dbReference type="PROSITE" id="PS50821">
    <property type="entry name" value="PAZ"/>
    <property type="match status" value="1"/>
</dbReference>
<accession>A0A7G2ENJ9</accession>
<dbReference type="GO" id="GO:0046872">
    <property type="term" value="F:metal ion binding"/>
    <property type="evidence" value="ECO:0007669"/>
    <property type="project" value="UniProtKB-KW"/>
</dbReference>
<dbReference type="InterPro" id="IPR036389">
    <property type="entry name" value="RNase_III_sf"/>
</dbReference>
<dbReference type="Pfam" id="PF00636">
    <property type="entry name" value="Ribonuclease_3"/>
    <property type="match status" value="2"/>
</dbReference>
<dbReference type="GO" id="GO:0003723">
    <property type="term" value="F:RNA binding"/>
    <property type="evidence" value="ECO:0007669"/>
    <property type="project" value="UniProtKB-KW"/>
</dbReference>
<feature type="domain" description="RNase III" evidence="19">
    <location>
        <begin position="1211"/>
        <end position="1383"/>
    </location>
</feature>
<comment type="cofactor">
    <cofactor evidence="1">
        <name>Mn(2+)</name>
        <dbReference type="ChEBI" id="CHEBI:29035"/>
    </cofactor>
</comment>
<comment type="subcellular location">
    <subcellularLocation>
        <location evidence="3">Nucleus</location>
    </subcellularLocation>
</comment>
<keyword evidence="11" id="KW-0067">ATP-binding</keyword>
<evidence type="ECO:0000256" key="9">
    <source>
        <dbReference type="ARBA" id="ARBA00022801"/>
    </source>
</evidence>
<dbReference type="SMART" id="SM00535">
    <property type="entry name" value="RIBOc"/>
    <property type="match status" value="2"/>
</dbReference>